<name>A0ACC0HFG1_9ERIC</name>
<organism evidence="1 2">
    <name type="scientific">Camellia lanceoleosa</name>
    <dbReference type="NCBI Taxonomy" id="1840588"/>
    <lineage>
        <taxon>Eukaryota</taxon>
        <taxon>Viridiplantae</taxon>
        <taxon>Streptophyta</taxon>
        <taxon>Embryophyta</taxon>
        <taxon>Tracheophyta</taxon>
        <taxon>Spermatophyta</taxon>
        <taxon>Magnoliopsida</taxon>
        <taxon>eudicotyledons</taxon>
        <taxon>Gunneridae</taxon>
        <taxon>Pentapetalae</taxon>
        <taxon>asterids</taxon>
        <taxon>Ericales</taxon>
        <taxon>Theaceae</taxon>
        <taxon>Camellia</taxon>
    </lineage>
</organism>
<dbReference type="EMBL" id="CM045762">
    <property type="protein sequence ID" value="KAI8011514.1"/>
    <property type="molecule type" value="Genomic_DNA"/>
</dbReference>
<accession>A0ACC0HFG1</accession>
<evidence type="ECO:0000313" key="1">
    <source>
        <dbReference type="EMBL" id="KAI8011514.1"/>
    </source>
</evidence>
<sequence length="82" mass="9104">MGLAFVNETLDEKYRKNAGLFNIQSLISGNLHSEQGNMNRLQTSPTWNFFSYQPMRHLDILSSSTKNSGYVMTASSGAKACP</sequence>
<keyword evidence="2" id="KW-1185">Reference proteome</keyword>
<dbReference type="Proteomes" id="UP001060215">
    <property type="component" value="Chromosome 5"/>
</dbReference>
<gene>
    <name evidence="1" type="ORF">LOK49_LG06G01702</name>
</gene>
<evidence type="ECO:0000313" key="2">
    <source>
        <dbReference type="Proteomes" id="UP001060215"/>
    </source>
</evidence>
<reference evidence="1 2" key="1">
    <citation type="journal article" date="2022" name="Plant J.">
        <title>Chromosome-level genome of Camellia lanceoleosa provides a valuable resource for understanding genome evolution and self-incompatibility.</title>
        <authorList>
            <person name="Gong W."/>
            <person name="Xiao S."/>
            <person name="Wang L."/>
            <person name="Liao Z."/>
            <person name="Chang Y."/>
            <person name="Mo W."/>
            <person name="Hu G."/>
            <person name="Li W."/>
            <person name="Zhao G."/>
            <person name="Zhu H."/>
            <person name="Hu X."/>
            <person name="Ji K."/>
            <person name="Xiang X."/>
            <person name="Song Q."/>
            <person name="Yuan D."/>
            <person name="Jin S."/>
            <person name="Zhang L."/>
        </authorList>
    </citation>
    <scope>NUCLEOTIDE SEQUENCE [LARGE SCALE GENOMIC DNA]</scope>
    <source>
        <strain evidence="1">SQ_2022a</strain>
    </source>
</reference>
<proteinExistence type="predicted"/>
<protein>
    <submittedName>
        <fullName evidence="1">Uncharacterized protein</fullName>
    </submittedName>
</protein>
<comment type="caution">
    <text evidence="1">The sequence shown here is derived from an EMBL/GenBank/DDBJ whole genome shotgun (WGS) entry which is preliminary data.</text>
</comment>